<dbReference type="EMBL" id="ASPP01022257">
    <property type="protein sequence ID" value="ETO11620.1"/>
    <property type="molecule type" value="Genomic_DNA"/>
</dbReference>
<evidence type="ECO:0000313" key="2">
    <source>
        <dbReference type="Proteomes" id="UP000023152"/>
    </source>
</evidence>
<protein>
    <submittedName>
        <fullName evidence="1">Uncharacterized protein</fullName>
    </submittedName>
</protein>
<gene>
    <name evidence="1" type="ORF">RFI_25754</name>
</gene>
<evidence type="ECO:0000313" key="1">
    <source>
        <dbReference type="EMBL" id="ETO11620.1"/>
    </source>
</evidence>
<proteinExistence type="predicted"/>
<comment type="caution">
    <text evidence="1">The sequence shown here is derived from an EMBL/GenBank/DDBJ whole genome shotgun (WGS) entry which is preliminary data.</text>
</comment>
<sequence>MTIIKQMDKNMGLTLKLLSSDDGIYQVELVDLKVTAHCFNSFLESANHYSKGQIDWDNKMDEEEEEEENVHLPLVYYETTMAVQAKSTKSTQYVTVCSSLALPVVYFGFVNVNKARLLRFYHSSCSPQALQ</sequence>
<dbReference type="Proteomes" id="UP000023152">
    <property type="component" value="Unassembled WGS sequence"/>
</dbReference>
<keyword evidence="2" id="KW-1185">Reference proteome</keyword>
<dbReference type="AlphaFoldDB" id="X6MEY9"/>
<accession>X6MEY9</accession>
<reference evidence="1 2" key="1">
    <citation type="journal article" date="2013" name="Curr. Biol.">
        <title>The Genome of the Foraminiferan Reticulomyxa filosa.</title>
        <authorList>
            <person name="Glockner G."/>
            <person name="Hulsmann N."/>
            <person name="Schleicher M."/>
            <person name="Noegel A.A."/>
            <person name="Eichinger L."/>
            <person name="Gallinger C."/>
            <person name="Pawlowski J."/>
            <person name="Sierra R."/>
            <person name="Euteneuer U."/>
            <person name="Pillet L."/>
            <person name="Moustafa A."/>
            <person name="Platzer M."/>
            <person name="Groth M."/>
            <person name="Szafranski K."/>
            <person name="Schliwa M."/>
        </authorList>
    </citation>
    <scope>NUCLEOTIDE SEQUENCE [LARGE SCALE GENOMIC DNA]</scope>
</reference>
<organism evidence="1 2">
    <name type="scientific">Reticulomyxa filosa</name>
    <dbReference type="NCBI Taxonomy" id="46433"/>
    <lineage>
        <taxon>Eukaryota</taxon>
        <taxon>Sar</taxon>
        <taxon>Rhizaria</taxon>
        <taxon>Retaria</taxon>
        <taxon>Foraminifera</taxon>
        <taxon>Monothalamids</taxon>
        <taxon>Reticulomyxidae</taxon>
        <taxon>Reticulomyxa</taxon>
    </lineage>
</organism>
<feature type="non-terminal residue" evidence="1">
    <location>
        <position position="131"/>
    </location>
</feature>
<name>X6MEY9_RETFI</name>